<evidence type="ECO:0000256" key="6">
    <source>
        <dbReference type="ARBA" id="ARBA00014798"/>
    </source>
</evidence>
<dbReference type="InterPro" id="IPR015422">
    <property type="entry name" value="PyrdxlP-dep_Trfase_small"/>
</dbReference>
<evidence type="ECO:0000256" key="9">
    <source>
        <dbReference type="ARBA" id="ARBA00022898"/>
    </source>
</evidence>
<dbReference type="RefSeq" id="WP_344437153.1">
    <property type="nucleotide sequence ID" value="NZ_BAAASL010000017.1"/>
</dbReference>
<comment type="caution">
    <text evidence="16">The sequence shown here is derived from an EMBL/GenBank/DDBJ whole genome shotgun (WGS) entry which is preliminary data.</text>
</comment>
<keyword evidence="9 14" id="KW-0663">Pyridoxal phosphate</keyword>
<proteinExistence type="inferred from homology"/>
<evidence type="ECO:0000256" key="8">
    <source>
        <dbReference type="ARBA" id="ARBA00022679"/>
    </source>
</evidence>
<reference evidence="16 17" key="1">
    <citation type="journal article" date="2019" name="Int. J. Syst. Evol. Microbiol.">
        <title>The Global Catalogue of Microorganisms (GCM) 10K type strain sequencing project: providing services to taxonomists for standard genome sequencing and annotation.</title>
        <authorList>
            <consortium name="The Broad Institute Genomics Platform"/>
            <consortium name="The Broad Institute Genome Sequencing Center for Infectious Disease"/>
            <person name="Wu L."/>
            <person name="Ma J."/>
        </authorList>
    </citation>
    <scope>NUCLEOTIDE SEQUENCE [LARGE SCALE GENOMIC DNA]</scope>
    <source>
        <strain evidence="16 17">JCM 4542</strain>
    </source>
</reference>
<evidence type="ECO:0000256" key="11">
    <source>
        <dbReference type="ARBA" id="ARBA00030665"/>
    </source>
</evidence>
<evidence type="ECO:0000256" key="15">
    <source>
        <dbReference type="SAM" id="MobiDB-lite"/>
    </source>
</evidence>
<dbReference type="InterPro" id="IPR004637">
    <property type="entry name" value="Dat"/>
</dbReference>
<dbReference type="SUPFAM" id="SSF53383">
    <property type="entry name" value="PLP-dependent transferases"/>
    <property type="match status" value="1"/>
</dbReference>
<protein>
    <recommendedName>
        <fullName evidence="6">Diaminobutyrate--2-oxoglutarate transaminase</fullName>
        <ecNumber evidence="5">2.6.1.76</ecNumber>
    </recommendedName>
    <alternativeName>
        <fullName evidence="11">DABA aminotransferase</fullName>
    </alternativeName>
    <alternativeName>
        <fullName evidence="12">Diaminobutyrate--2-oxoglutarate aminotransferase</fullName>
    </alternativeName>
    <alternativeName>
        <fullName evidence="10">L-2,4-diaminobutyric acid transaminase</fullName>
    </alternativeName>
</protein>
<dbReference type="EC" id="2.6.1.76" evidence="5"/>
<dbReference type="InterPro" id="IPR015421">
    <property type="entry name" value="PyrdxlP-dep_Trfase_major"/>
</dbReference>
<dbReference type="NCBIfam" id="TIGR00709">
    <property type="entry name" value="dat"/>
    <property type="match status" value="1"/>
</dbReference>
<dbReference type="PROSITE" id="PS00600">
    <property type="entry name" value="AA_TRANSFER_CLASS_3"/>
    <property type="match status" value="1"/>
</dbReference>
<dbReference type="InterPro" id="IPR005814">
    <property type="entry name" value="Aminotrans_3"/>
</dbReference>
<evidence type="ECO:0000256" key="13">
    <source>
        <dbReference type="ARBA" id="ARBA00049111"/>
    </source>
</evidence>
<dbReference type="EMBL" id="BAAASL010000017">
    <property type="protein sequence ID" value="GAA2721324.1"/>
    <property type="molecule type" value="Genomic_DNA"/>
</dbReference>
<gene>
    <name evidence="16" type="ORF">GCM10010315_43830</name>
</gene>
<comment type="cofactor">
    <cofactor evidence="1">
        <name>pyridoxal 5'-phosphate</name>
        <dbReference type="ChEBI" id="CHEBI:597326"/>
    </cofactor>
</comment>
<evidence type="ECO:0000256" key="3">
    <source>
        <dbReference type="ARBA" id="ARBA00004946"/>
    </source>
</evidence>
<evidence type="ECO:0000256" key="1">
    <source>
        <dbReference type="ARBA" id="ARBA00001933"/>
    </source>
</evidence>
<comment type="function">
    <text evidence="2">Catalyzes reversively the conversion of L-aspartate beta-semialdehyde (ASA) to L-2,4-diaminobutyrate (DABA) by transamination with L-glutamate.</text>
</comment>
<evidence type="ECO:0000256" key="14">
    <source>
        <dbReference type="RuleBase" id="RU003560"/>
    </source>
</evidence>
<evidence type="ECO:0000256" key="2">
    <source>
        <dbReference type="ARBA" id="ARBA00002189"/>
    </source>
</evidence>
<dbReference type="PIRSF" id="PIRSF000521">
    <property type="entry name" value="Transaminase_4ab_Lys_Orn"/>
    <property type="match status" value="1"/>
</dbReference>
<organism evidence="16 17">
    <name type="scientific">Streptomyces luteosporeus</name>
    <dbReference type="NCBI Taxonomy" id="173856"/>
    <lineage>
        <taxon>Bacteria</taxon>
        <taxon>Bacillati</taxon>
        <taxon>Actinomycetota</taxon>
        <taxon>Actinomycetes</taxon>
        <taxon>Kitasatosporales</taxon>
        <taxon>Streptomycetaceae</taxon>
        <taxon>Streptomyces</taxon>
    </lineage>
</organism>
<keyword evidence="7 16" id="KW-0032">Aminotransferase</keyword>
<dbReference type="Gene3D" id="3.40.640.10">
    <property type="entry name" value="Type I PLP-dependent aspartate aminotransferase-like (Major domain)"/>
    <property type="match status" value="1"/>
</dbReference>
<keyword evidence="17" id="KW-1185">Reference proteome</keyword>
<accession>A0ABN3U2E8</accession>
<dbReference type="InterPro" id="IPR015424">
    <property type="entry name" value="PyrdxlP-dep_Trfase"/>
</dbReference>
<evidence type="ECO:0000313" key="17">
    <source>
        <dbReference type="Proteomes" id="UP001500886"/>
    </source>
</evidence>
<dbReference type="CDD" id="cd00610">
    <property type="entry name" value="OAT_like"/>
    <property type="match status" value="1"/>
</dbReference>
<evidence type="ECO:0000256" key="12">
    <source>
        <dbReference type="ARBA" id="ARBA00031476"/>
    </source>
</evidence>
<dbReference type="Proteomes" id="UP001500886">
    <property type="component" value="Unassembled WGS sequence"/>
</dbReference>
<evidence type="ECO:0000256" key="4">
    <source>
        <dbReference type="ARBA" id="ARBA00008954"/>
    </source>
</evidence>
<evidence type="ECO:0000313" key="16">
    <source>
        <dbReference type="EMBL" id="GAA2721324.1"/>
    </source>
</evidence>
<evidence type="ECO:0000256" key="5">
    <source>
        <dbReference type="ARBA" id="ARBA00013155"/>
    </source>
</evidence>
<name>A0ABN3U2E8_9ACTN</name>
<keyword evidence="8" id="KW-0808">Transferase</keyword>
<comment type="pathway">
    <text evidence="3">Amine and polyamine biosynthesis; ectoine biosynthesis; L-ectoine from L-aspartate 4-semialdehyde: step 1/3.</text>
</comment>
<comment type="catalytic activity">
    <reaction evidence="13">
        <text>L-2,4-diaminobutanoate + 2-oxoglutarate = L-aspartate 4-semialdehyde + L-glutamate</text>
        <dbReference type="Rhea" id="RHEA:11160"/>
        <dbReference type="ChEBI" id="CHEBI:16810"/>
        <dbReference type="ChEBI" id="CHEBI:29985"/>
        <dbReference type="ChEBI" id="CHEBI:58761"/>
        <dbReference type="ChEBI" id="CHEBI:537519"/>
        <dbReference type="EC" id="2.6.1.76"/>
    </reaction>
</comment>
<dbReference type="PANTHER" id="PTHR43552:SF1">
    <property type="entry name" value="DIAMINOBUTYRATE--2-OXOGLUTARATE AMINOTRANSFERASE"/>
    <property type="match status" value="1"/>
</dbReference>
<dbReference type="PANTHER" id="PTHR43552">
    <property type="entry name" value="DIAMINOBUTYRATE--2-OXOGLUTARATE AMINOTRANSFERASE"/>
    <property type="match status" value="1"/>
</dbReference>
<comment type="similarity">
    <text evidence="4 14">Belongs to the class-III pyridoxal-phosphate-dependent aminotransferase family.</text>
</comment>
<sequence>MTQTADVPVPAAPRHKEPFVSGELPGPRSAQLLERQSRRESSARTYPRRLPLAIRRASGSFVEDLDGNVFLDFLSGAGVLSLGHNPPEPLAAAHRQLDELVHGLDFPTPVKDEFTDLTLGMLPDAMRDRTKIHFCGPTGANAVEAALKLCRTATGREEIIAFQGGFHGSTLATLSLTGLVEQKAPVRGRMPGVHFFPYPHCHDCPLGLKRDTCAVNCATYLERALTDPNGGIPLPAAVILELVQGEGGVIPADPAFVRRLRELTRALDIPLVVDEVQTGCGRTGTWFAFEQYGIEPDVVVASKALSGLGLPAAVILYDERLDTWAPGAHTGTFRGNQAAFAAGVATIKAVRRDGILANVRDRAEQLTRHLADLRGLTDRVADVRGLGLMLGVELADPVTGRPASDLAARVQREALQRGLIIELGGREDGVLRMLPPLNCTAEEVEIAGRILREALAAALAAPLAPAAPTSR</sequence>
<dbReference type="InterPro" id="IPR049704">
    <property type="entry name" value="Aminotrans_3_PPA_site"/>
</dbReference>
<dbReference type="GO" id="GO:0008483">
    <property type="term" value="F:transaminase activity"/>
    <property type="evidence" value="ECO:0007669"/>
    <property type="project" value="UniProtKB-KW"/>
</dbReference>
<evidence type="ECO:0000256" key="10">
    <source>
        <dbReference type="ARBA" id="ARBA00029744"/>
    </source>
</evidence>
<dbReference type="Pfam" id="PF00202">
    <property type="entry name" value="Aminotran_3"/>
    <property type="match status" value="1"/>
</dbReference>
<dbReference type="Gene3D" id="3.90.1150.10">
    <property type="entry name" value="Aspartate Aminotransferase, domain 1"/>
    <property type="match status" value="1"/>
</dbReference>
<feature type="region of interest" description="Disordered" evidence="15">
    <location>
        <begin position="1"/>
        <end position="45"/>
    </location>
</feature>
<evidence type="ECO:0000256" key="7">
    <source>
        <dbReference type="ARBA" id="ARBA00022576"/>
    </source>
</evidence>